<protein>
    <recommendedName>
        <fullName evidence="1">tyrosine--tRNA ligase</fullName>
        <ecNumber evidence="1">6.1.1.1</ecNumber>
    </recommendedName>
    <alternativeName>
        <fullName evidence="7">Tyrosyl-tRNA synthetase</fullName>
    </alternativeName>
</protein>
<keyword evidence="6" id="KW-0030">Aminoacyl-tRNA synthetase</keyword>
<evidence type="ECO:0000313" key="10">
    <source>
        <dbReference type="EMBL" id="KAK6340593.1"/>
    </source>
</evidence>
<dbReference type="PANTHER" id="PTHR46264">
    <property type="entry name" value="TYROSINE-TRNA LIGASE"/>
    <property type="match status" value="1"/>
</dbReference>
<dbReference type="InterPro" id="IPR050489">
    <property type="entry name" value="Tyr-tRNA_synthase"/>
</dbReference>
<dbReference type="EMBL" id="JAVHNQ010000008">
    <property type="protein sequence ID" value="KAK6340593.1"/>
    <property type="molecule type" value="Genomic_DNA"/>
</dbReference>
<accession>A0AAV9UJ59</accession>
<keyword evidence="11" id="KW-1185">Reference proteome</keyword>
<keyword evidence="2" id="KW-0436">Ligase</keyword>
<dbReference type="GO" id="GO:0005737">
    <property type="term" value="C:cytoplasm"/>
    <property type="evidence" value="ECO:0007669"/>
    <property type="project" value="TreeGrafter"/>
</dbReference>
<dbReference type="SUPFAM" id="SSF55729">
    <property type="entry name" value="Acyl-CoA N-acyltransferases (Nat)"/>
    <property type="match status" value="1"/>
</dbReference>
<dbReference type="InterPro" id="IPR002307">
    <property type="entry name" value="Tyr-tRNA-ligase"/>
</dbReference>
<dbReference type="Gene3D" id="1.10.240.10">
    <property type="entry name" value="Tyrosyl-Transfer RNA Synthetase"/>
    <property type="match status" value="1"/>
</dbReference>
<comment type="catalytic activity">
    <reaction evidence="8">
        <text>tRNA(Tyr) + L-tyrosine + ATP = L-tyrosyl-tRNA(Tyr) + AMP + diphosphate + H(+)</text>
        <dbReference type="Rhea" id="RHEA:10220"/>
        <dbReference type="Rhea" id="RHEA-COMP:9706"/>
        <dbReference type="Rhea" id="RHEA-COMP:9707"/>
        <dbReference type="ChEBI" id="CHEBI:15378"/>
        <dbReference type="ChEBI" id="CHEBI:30616"/>
        <dbReference type="ChEBI" id="CHEBI:33019"/>
        <dbReference type="ChEBI" id="CHEBI:58315"/>
        <dbReference type="ChEBI" id="CHEBI:78442"/>
        <dbReference type="ChEBI" id="CHEBI:78536"/>
        <dbReference type="ChEBI" id="CHEBI:456215"/>
        <dbReference type="EC" id="6.1.1.1"/>
    </reaction>
</comment>
<dbReference type="PRINTS" id="PR01040">
    <property type="entry name" value="TRNASYNTHTYR"/>
</dbReference>
<dbReference type="InterPro" id="IPR002305">
    <property type="entry name" value="aa-tRNA-synth_Ic"/>
</dbReference>
<dbReference type="InterPro" id="IPR014729">
    <property type="entry name" value="Rossmann-like_a/b/a_fold"/>
</dbReference>
<keyword evidence="3" id="KW-0547">Nucleotide-binding</keyword>
<dbReference type="PANTHER" id="PTHR46264:SF4">
    <property type="entry name" value="TYROSINE--TRNA LIGASE, CYTOPLASMIC"/>
    <property type="match status" value="1"/>
</dbReference>
<evidence type="ECO:0000256" key="1">
    <source>
        <dbReference type="ARBA" id="ARBA00013160"/>
    </source>
</evidence>
<comment type="caution">
    <text evidence="10">The sequence shown here is derived from an EMBL/GenBank/DDBJ whole genome shotgun (WGS) entry which is preliminary data.</text>
</comment>
<evidence type="ECO:0000256" key="6">
    <source>
        <dbReference type="ARBA" id="ARBA00023146"/>
    </source>
</evidence>
<evidence type="ECO:0000256" key="7">
    <source>
        <dbReference type="ARBA" id="ARBA00033323"/>
    </source>
</evidence>
<dbReference type="AlphaFoldDB" id="A0AAV9UJ59"/>
<dbReference type="SUPFAM" id="SSF52374">
    <property type="entry name" value="Nucleotidylyl transferase"/>
    <property type="match status" value="1"/>
</dbReference>
<organism evidence="10 11">
    <name type="scientific">Orbilia brochopaga</name>
    <dbReference type="NCBI Taxonomy" id="3140254"/>
    <lineage>
        <taxon>Eukaryota</taxon>
        <taxon>Fungi</taxon>
        <taxon>Dikarya</taxon>
        <taxon>Ascomycota</taxon>
        <taxon>Pezizomycotina</taxon>
        <taxon>Orbiliomycetes</taxon>
        <taxon>Orbiliales</taxon>
        <taxon>Orbiliaceae</taxon>
        <taxon>Orbilia</taxon>
    </lineage>
</organism>
<dbReference type="Gene3D" id="3.40.50.620">
    <property type="entry name" value="HUPs"/>
    <property type="match status" value="1"/>
</dbReference>
<gene>
    <name evidence="10" type="ORF">TWF696_008919</name>
</gene>
<sequence length="636" mass="70490">MSTMSNNAIAHPDLDLNTRLDFITRGLARIDNADRALIEKTLQVKEKPSIYWGVAPTGRPHIGYLVPFVKIAEFVEAGLEVKVLVADVYAFLVNYKHSRSLVARRAEYYKFALGAVFEAILGLPVSCIQFHQETTFADTPGFINDAYELLCHTSQAAARSPTDELRNTVMLSPLVCPVVQSLDEKYMNCDFQLGGLDQAGYVVYEDEFLPKIGYSRQHARIYNKMLPGLTGTKMSASNPRSKIDLLDPPELVQQKIVDAICDPCMDIEDNPILALLKIVLLPISKLRLTRCFGAVSGASAYAPFIEPGAPDGALFSVMQESGEPQHYASYDEIERDYLDGNLSATALKNAVAKAMVQLLAPIRASFEANPSWRDVLNLAYPESEQDVLASGTVDASECFCIPAALRQISNERVKLTPFNSTLHAGEFMRVAKQHPEIWAHGPIGPFDSAQSFVSDFIETFVRPKTDMMLYAVIDKSKPSDGVDDDGVLAGLISYISTSPTNLCTEIAFVITLPPFQRTHVTSNAVGLLLNFALNSPDEGGLGFRRVQWMTSTVNYRSIRTAEKMGFTKEGIIRWDRLYPGGRRKGKLSSGKSLQAKGRATHMDEDDLGRDSVMLSMCWDDWFLEGKREHVNGRMDN</sequence>
<dbReference type="PROSITE" id="PS51186">
    <property type="entry name" value="GNAT"/>
    <property type="match status" value="1"/>
</dbReference>
<evidence type="ECO:0000313" key="11">
    <source>
        <dbReference type="Proteomes" id="UP001375240"/>
    </source>
</evidence>
<evidence type="ECO:0000256" key="8">
    <source>
        <dbReference type="ARBA" id="ARBA00048248"/>
    </source>
</evidence>
<dbReference type="Pfam" id="PF00579">
    <property type="entry name" value="tRNA-synt_1b"/>
    <property type="match status" value="1"/>
</dbReference>
<dbReference type="GO" id="GO:0006437">
    <property type="term" value="P:tyrosyl-tRNA aminoacylation"/>
    <property type="evidence" value="ECO:0007669"/>
    <property type="project" value="InterPro"/>
</dbReference>
<evidence type="ECO:0000256" key="3">
    <source>
        <dbReference type="ARBA" id="ARBA00022741"/>
    </source>
</evidence>
<dbReference type="Gene3D" id="3.40.630.30">
    <property type="match status" value="1"/>
</dbReference>
<evidence type="ECO:0000256" key="2">
    <source>
        <dbReference type="ARBA" id="ARBA00022598"/>
    </source>
</evidence>
<dbReference type="GO" id="GO:0004831">
    <property type="term" value="F:tyrosine-tRNA ligase activity"/>
    <property type="evidence" value="ECO:0007669"/>
    <property type="project" value="UniProtKB-EC"/>
</dbReference>
<dbReference type="InterPro" id="IPR016181">
    <property type="entry name" value="Acyl_CoA_acyltransferase"/>
</dbReference>
<dbReference type="InterPro" id="IPR000182">
    <property type="entry name" value="GNAT_dom"/>
</dbReference>
<dbReference type="GO" id="GO:0005524">
    <property type="term" value="F:ATP binding"/>
    <property type="evidence" value="ECO:0007669"/>
    <property type="project" value="UniProtKB-KW"/>
</dbReference>
<keyword evidence="4" id="KW-0067">ATP-binding</keyword>
<dbReference type="EC" id="6.1.1.1" evidence="1"/>
<dbReference type="Proteomes" id="UP001375240">
    <property type="component" value="Unassembled WGS sequence"/>
</dbReference>
<keyword evidence="5" id="KW-0648">Protein biosynthesis</keyword>
<feature type="domain" description="N-acetyltransferase" evidence="9">
    <location>
        <begin position="435"/>
        <end position="594"/>
    </location>
</feature>
<reference evidence="10 11" key="1">
    <citation type="submission" date="2019-10" db="EMBL/GenBank/DDBJ databases">
        <authorList>
            <person name="Palmer J.M."/>
        </authorList>
    </citation>
    <scope>NUCLEOTIDE SEQUENCE [LARGE SCALE GENOMIC DNA]</scope>
    <source>
        <strain evidence="10 11">TWF696</strain>
    </source>
</reference>
<evidence type="ECO:0000256" key="5">
    <source>
        <dbReference type="ARBA" id="ARBA00022917"/>
    </source>
</evidence>
<proteinExistence type="predicted"/>
<evidence type="ECO:0000256" key="4">
    <source>
        <dbReference type="ARBA" id="ARBA00022840"/>
    </source>
</evidence>
<dbReference type="GO" id="GO:0016747">
    <property type="term" value="F:acyltransferase activity, transferring groups other than amino-acyl groups"/>
    <property type="evidence" value="ECO:0007669"/>
    <property type="project" value="InterPro"/>
</dbReference>
<dbReference type="Pfam" id="PF13302">
    <property type="entry name" value="Acetyltransf_3"/>
    <property type="match status" value="1"/>
</dbReference>
<name>A0AAV9UJ59_9PEZI</name>
<evidence type="ECO:0000259" key="9">
    <source>
        <dbReference type="PROSITE" id="PS51186"/>
    </source>
</evidence>